<keyword evidence="5" id="KW-0282">Flagellum</keyword>
<dbReference type="GO" id="GO:0009288">
    <property type="term" value="C:bacterial-type flagellum"/>
    <property type="evidence" value="ECO:0007669"/>
    <property type="project" value="UniProtKB-SubCell"/>
</dbReference>
<evidence type="ECO:0000256" key="1">
    <source>
        <dbReference type="ARBA" id="ARBA00004365"/>
    </source>
</evidence>
<proteinExistence type="inferred from homology"/>
<name>A0A1I2T3X5_9HYPH</name>
<comment type="subcellular location">
    <subcellularLocation>
        <location evidence="1">Bacterial flagellum</location>
    </subcellularLocation>
</comment>
<dbReference type="Pfam" id="PF00669">
    <property type="entry name" value="Flagellin_N"/>
    <property type="match status" value="1"/>
</dbReference>
<dbReference type="AlphaFoldDB" id="A0A1I2T3X5"/>
<dbReference type="EMBL" id="FOPM01000006">
    <property type="protein sequence ID" value="SFG57887.1"/>
    <property type="molecule type" value="Genomic_DNA"/>
</dbReference>
<keyword evidence="6" id="KW-1185">Reference proteome</keyword>
<dbReference type="Proteomes" id="UP000199229">
    <property type="component" value="Unassembled WGS sequence"/>
</dbReference>
<keyword evidence="5" id="KW-0969">Cilium</keyword>
<sequence length="133" mass="13643">MSSAITLSAATRQNLLSLQDTAALAATNQNRLSTGKKVNSALDNPVNFFTAQSLSDRSSALSGLLDGISNGIQTIQAANTGASKIADLVKSLQSTITQAQAANSQALSTRNSLAVSALSLANTAQQGILQLLR</sequence>
<dbReference type="STRING" id="582675.SAMN05192565_1067"/>
<dbReference type="InterPro" id="IPR001029">
    <property type="entry name" value="Flagellin_N"/>
</dbReference>
<keyword evidence="5" id="KW-0966">Cell projection</keyword>
<keyword evidence="3" id="KW-0975">Bacterial flagellum</keyword>
<dbReference type="GO" id="GO:0005198">
    <property type="term" value="F:structural molecule activity"/>
    <property type="evidence" value="ECO:0007669"/>
    <property type="project" value="InterPro"/>
</dbReference>
<evidence type="ECO:0000259" key="4">
    <source>
        <dbReference type="Pfam" id="PF00669"/>
    </source>
</evidence>
<evidence type="ECO:0000256" key="3">
    <source>
        <dbReference type="ARBA" id="ARBA00023143"/>
    </source>
</evidence>
<gene>
    <name evidence="5" type="ORF">SAMN05192565_1067</name>
</gene>
<organism evidence="5 6">
    <name type="scientific">Methylobacterium gossipiicola</name>
    <dbReference type="NCBI Taxonomy" id="582675"/>
    <lineage>
        <taxon>Bacteria</taxon>
        <taxon>Pseudomonadati</taxon>
        <taxon>Pseudomonadota</taxon>
        <taxon>Alphaproteobacteria</taxon>
        <taxon>Hyphomicrobiales</taxon>
        <taxon>Methylobacteriaceae</taxon>
        <taxon>Methylobacterium</taxon>
    </lineage>
</organism>
<feature type="domain" description="Flagellin N-terminal" evidence="4">
    <location>
        <begin position="10"/>
        <end position="113"/>
    </location>
</feature>
<reference evidence="6" key="1">
    <citation type="submission" date="2016-10" db="EMBL/GenBank/DDBJ databases">
        <authorList>
            <person name="Varghese N."/>
            <person name="Submissions S."/>
        </authorList>
    </citation>
    <scope>NUCLEOTIDE SEQUENCE [LARGE SCALE GENOMIC DNA]</scope>
    <source>
        <strain evidence="6">Gh-105</strain>
    </source>
</reference>
<comment type="similarity">
    <text evidence="2">Belongs to the bacterial flagellin family.</text>
</comment>
<evidence type="ECO:0000256" key="2">
    <source>
        <dbReference type="ARBA" id="ARBA00005709"/>
    </source>
</evidence>
<protein>
    <submittedName>
        <fullName evidence="5">Flagellin N-terminal helical region</fullName>
    </submittedName>
</protein>
<accession>A0A1I2T3X5</accession>
<evidence type="ECO:0000313" key="5">
    <source>
        <dbReference type="EMBL" id="SFG57887.1"/>
    </source>
</evidence>
<dbReference type="SUPFAM" id="SSF64518">
    <property type="entry name" value="Phase 1 flagellin"/>
    <property type="match status" value="1"/>
</dbReference>
<evidence type="ECO:0000313" key="6">
    <source>
        <dbReference type="Proteomes" id="UP000199229"/>
    </source>
</evidence>